<dbReference type="RefSeq" id="XP_022309874.1">
    <property type="nucleotide sequence ID" value="XM_022454166.1"/>
</dbReference>
<organism evidence="9 12">
    <name type="scientific">Crassostrea virginica</name>
    <name type="common">Eastern oyster</name>
    <dbReference type="NCBI Taxonomy" id="6565"/>
    <lineage>
        <taxon>Eukaryota</taxon>
        <taxon>Metazoa</taxon>
        <taxon>Spiralia</taxon>
        <taxon>Lophotrochozoa</taxon>
        <taxon>Mollusca</taxon>
        <taxon>Bivalvia</taxon>
        <taxon>Autobranchia</taxon>
        <taxon>Pteriomorphia</taxon>
        <taxon>Ostreida</taxon>
        <taxon>Ostreoidea</taxon>
        <taxon>Ostreidae</taxon>
        <taxon>Crassostrea</taxon>
    </lineage>
</organism>
<comment type="subcellular location">
    <subcellularLocation>
        <location evidence="1 8">Membrane</location>
        <topology evidence="1 8">Multi-pass membrane protein</topology>
    </subcellularLocation>
</comment>
<evidence type="ECO:0000313" key="12">
    <source>
        <dbReference type="RefSeq" id="XP_022309875.1"/>
    </source>
</evidence>
<keyword evidence="5 8" id="KW-1133">Transmembrane helix</keyword>
<keyword evidence="3 8" id="KW-0812">Transmembrane</keyword>
<evidence type="ECO:0000256" key="5">
    <source>
        <dbReference type="ARBA" id="ARBA00022989"/>
    </source>
</evidence>
<dbReference type="InterPro" id="IPR050746">
    <property type="entry name" value="DAACS"/>
</dbReference>
<dbReference type="RefSeq" id="XP_022309875.1">
    <property type="nucleotide sequence ID" value="XM_022454167.1"/>
</dbReference>
<sequence length="537" mass="58511">MDYKPPKTVVDPESKLLYSNDPSSKYETQVLYENESTHPTGHRTNMLQMCFKGFRQNLILVLLLLSVVFGCAIGFGIRASGKLTKREIMYLQFPGEMLMRMLKMLIIPLVVASLIGGIAGLDAKTCGKMGLRTMAYFGTTTMLAVILGIIMAVTIRPGANGDQSEIPRYGQAQNLNSVDTFLDLIRNMFPDNLIVACYTGYKTDLDETKTVENVTVQNENSTTDATNNTYELRETVTYEPSKGQTGQSNILGLVVFSVCFGIVIGRMGEKGKPLLNFCNCVTECTMKLFVVFIWYSPIGITFLIAGKIVGMETFEVLMTRVGLYFLTVLFGLAIHGAVILPLLYFIITRRNPYTFLRGILEAMATAFGTSSSSATMPVTLRCLEMKNGIDQRVSSFVVPVGATINMDGTALYEAVAALFIGQVNDMDMSFGQIITISITATAASIGAAGVPQAGLVTMVIVLAAVGLPIDDVTLILVVDWFLDRFRTMTNVVGDSIGAGIVYHLSKNELSGDNEDKTENLNLVRVDIPNGKDAITAV</sequence>
<dbReference type="PANTHER" id="PTHR11958:SF63">
    <property type="entry name" value="AMINO ACID TRANSPORTER"/>
    <property type="match status" value="1"/>
</dbReference>
<dbReference type="GO" id="GO:0005886">
    <property type="term" value="C:plasma membrane"/>
    <property type="evidence" value="ECO:0007669"/>
    <property type="project" value="TreeGrafter"/>
</dbReference>
<dbReference type="SUPFAM" id="SSF118215">
    <property type="entry name" value="Proton glutamate symport protein"/>
    <property type="match status" value="1"/>
</dbReference>
<reference evidence="10 11" key="1">
    <citation type="submission" date="2025-04" db="UniProtKB">
        <authorList>
            <consortium name="RefSeq"/>
        </authorList>
    </citation>
    <scope>IDENTIFICATION</scope>
    <source>
        <tissue evidence="10 11">Whole sample</tissue>
    </source>
</reference>
<dbReference type="GO" id="GO:0015501">
    <property type="term" value="F:glutamate:sodium symporter activity"/>
    <property type="evidence" value="ECO:0007669"/>
    <property type="project" value="TreeGrafter"/>
</dbReference>
<dbReference type="GO" id="GO:0005313">
    <property type="term" value="F:L-glutamate transmembrane transporter activity"/>
    <property type="evidence" value="ECO:0007669"/>
    <property type="project" value="TreeGrafter"/>
</dbReference>
<dbReference type="PROSITE" id="PS00713">
    <property type="entry name" value="NA_DICARBOXYL_SYMP_1"/>
    <property type="match status" value="1"/>
</dbReference>
<keyword evidence="6 8" id="KW-0472">Membrane</keyword>
<feature type="transmembrane region" description="Helical" evidence="8">
    <location>
        <begin position="455"/>
        <end position="478"/>
    </location>
</feature>
<dbReference type="RefSeq" id="XP_022309014.1">
    <property type="nucleotide sequence ID" value="XM_022453306.1"/>
</dbReference>
<dbReference type="Gene3D" id="1.10.3860.10">
    <property type="entry name" value="Sodium:dicarboxylate symporter"/>
    <property type="match status" value="1"/>
</dbReference>
<evidence type="ECO:0000256" key="7">
    <source>
        <dbReference type="ARBA" id="ARBA00023180"/>
    </source>
</evidence>
<name>A0A8B8C2R7_CRAVI</name>
<gene>
    <name evidence="11 12" type="primary">LOC111115435</name>
    <name evidence="10" type="synonym">LOC111114821</name>
</gene>
<feature type="transmembrane region" description="Helical" evidence="8">
    <location>
        <begin position="430"/>
        <end position="449"/>
    </location>
</feature>
<dbReference type="KEGG" id="cvn:111114821"/>
<dbReference type="InterPro" id="IPR036458">
    <property type="entry name" value="Na:dicarbo_symporter_sf"/>
</dbReference>
<dbReference type="OrthoDB" id="5877963at2759"/>
<dbReference type="PRINTS" id="PR00173">
    <property type="entry name" value="EDTRNSPORT"/>
</dbReference>
<protein>
    <recommendedName>
        <fullName evidence="8">Amino acid transporter</fullName>
    </recommendedName>
</protein>
<keyword evidence="4 8" id="KW-0769">Symport</keyword>
<evidence type="ECO:0000256" key="6">
    <source>
        <dbReference type="ARBA" id="ARBA00023136"/>
    </source>
</evidence>
<accession>A0A8B8C2R7</accession>
<dbReference type="GeneID" id="111115435"/>
<feature type="transmembrane region" description="Helical" evidence="8">
    <location>
        <begin position="321"/>
        <end position="347"/>
    </location>
</feature>
<keyword evidence="2 8" id="KW-0813">Transport</keyword>
<feature type="transmembrane region" description="Helical" evidence="8">
    <location>
        <begin position="97"/>
        <end position="121"/>
    </location>
</feature>
<evidence type="ECO:0000256" key="8">
    <source>
        <dbReference type="RuleBase" id="RU361216"/>
    </source>
</evidence>
<evidence type="ECO:0000256" key="4">
    <source>
        <dbReference type="ARBA" id="ARBA00022847"/>
    </source>
</evidence>
<proteinExistence type="inferred from homology"/>
<dbReference type="Proteomes" id="UP000694844">
    <property type="component" value="Chromosome 9"/>
</dbReference>
<dbReference type="PANTHER" id="PTHR11958">
    <property type="entry name" value="SODIUM/DICARBOXYLATE SYMPORTER-RELATED"/>
    <property type="match status" value="1"/>
</dbReference>
<dbReference type="GO" id="GO:0015175">
    <property type="term" value="F:neutral L-amino acid transmembrane transporter activity"/>
    <property type="evidence" value="ECO:0007669"/>
    <property type="project" value="TreeGrafter"/>
</dbReference>
<feature type="transmembrane region" description="Helical" evidence="8">
    <location>
        <begin position="288"/>
        <end position="309"/>
    </location>
</feature>
<evidence type="ECO:0000313" key="10">
    <source>
        <dbReference type="RefSeq" id="XP_022309014.1"/>
    </source>
</evidence>
<evidence type="ECO:0000313" key="11">
    <source>
        <dbReference type="RefSeq" id="XP_022309874.1"/>
    </source>
</evidence>
<feature type="transmembrane region" description="Helical" evidence="8">
    <location>
        <begin position="58"/>
        <end position="77"/>
    </location>
</feature>
<evidence type="ECO:0000256" key="1">
    <source>
        <dbReference type="ARBA" id="ARBA00004141"/>
    </source>
</evidence>
<keyword evidence="7" id="KW-0325">Glycoprotein</keyword>
<feature type="transmembrane region" description="Helical" evidence="8">
    <location>
        <begin position="133"/>
        <end position="155"/>
    </location>
</feature>
<feature type="transmembrane region" description="Helical" evidence="8">
    <location>
        <begin position="250"/>
        <end position="267"/>
    </location>
</feature>
<keyword evidence="9" id="KW-1185">Reference proteome</keyword>
<dbReference type="InterPro" id="IPR001991">
    <property type="entry name" value="Na-dicarboxylate_symporter"/>
</dbReference>
<comment type="similarity">
    <text evidence="8">Belongs to the dicarboxylate/amino acid:cation symporter (DAACS) (TC 2.A.23) family.</text>
</comment>
<evidence type="ECO:0000256" key="2">
    <source>
        <dbReference type="ARBA" id="ARBA00022448"/>
    </source>
</evidence>
<dbReference type="InterPro" id="IPR018107">
    <property type="entry name" value="Na-dicarboxylate_symporter_CS"/>
</dbReference>
<dbReference type="KEGG" id="cvn:111115435"/>
<dbReference type="AlphaFoldDB" id="A0A8B8C2R7"/>
<evidence type="ECO:0000256" key="3">
    <source>
        <dbReference type="ARBA" id="ARBA00022692"/>
    </source>
</evidence>
<dbReference type="Pfam" id="PF00375">
    <property type="entry name" value="SDF"/>
    <property type="match status" value="1"/>
</dbReference>
<evidence type="ECO:0000313" key="9">
    <source>
        <dbReference type="Proteomes" id="UP000694844"/>
    </source>
</evidence>